<feature type="region of interest" description="Disordered" evidence="2">
    <location>
        <begin position="1"/>
        <end position="40"/>
    </location>
</feature>
<feature type="region of interest" description="Disordered" evidence="2">
    <location>
        <begin position="70"/>
        <end position="219"/>
    </location>
</feature>
<feature type="region of interest" description="Disordered" evidence="2">
    <location>
        <begin position="317"/>
        <end position="354"/>
    </location>
</feature>
<evidence type="ECO:0000256" key="1">
    <source>
        <dbReference type="SAM" id="Coils"/>
    </source>
</evidence>
<comment type="caution">
    <text evidence="4">The sequence shown here is derived from an EMBL/GenBank/DDBJ whole genome shotgun (WGS) entry which is preliminary data.</text>
</comment>
<dbReference type="Proteomes" id="UP000003560">
    <property type="component" value="Unassembled WGS sequence"/>
</dbReference>
<keyword evidence="3" id="KW-1133">Transmembrane helix</keyword>
<evidence type="ECO:0000313" key="4">
    <source>
        <dbReference type="EMBL" id="EEA91069.1"/>
    </source>
</evidence>
<dbReference type="STRING" id="445975.COLSTE_00720"/>
<dbReference type="EMBL" id="ABXJ01000040">
    <property type="protein sequence ID" value="EEA91069.1"/>
    <property type="molecule type" value="Genomic_DNA"/>
</dbReference>
<dbReference type="HOGENOM" id="CLU_453237_0_0_11"/>
<organism evidence="4 5">
    <name type="scientific">Collinsella stercoris DSM 13279</name>
    <dbReference type="NCBI Taxonomy" id="445975"/>
    <lineage>
        <taxon>Bacteria</taxon>
        <taxon>Bacillati</taxon>
        <taxon>Actinomycetota</taxon>
        <taxon>Coriobacteriia</taxon>
        <taxon>Coriobacteriales</taxon>
        <taxon>Coriobacteriaceae</taxon>
        <taxon>Collinsella</taxon>
    </lineage>
</organism>
<evidence type="ECO:0000313" key="5">
    <source>
        <dbReference type="Proteomes" id="UP000003560"/>
    </source>
</evidence>
<dbReference type="eggNOG" id="COG1196">
    <property type="taxonomic scope" value="Bacteria"/>
</dbReference>
<protein>
    <submittedName>
        <fullName evidence="4">Uncharacterized protein</fullName>
    </submittedName>
</protein>
<sequence>MPACERSAMSELENTQQDTVTCDEQKSGLEPPTIDRPAGTAYLQAEDADNRQAEDAAGLQVEDATGLQTDSVTGLQAGSGANRQAGSGADLQAEAATGLQADSGAGLQADSATNPQVGYAGHLPLGGSIELEQDSQTGGVLDLQRSDEMSSVAGPNGDGRARGIPTPEEGDGTGTDPELEPTRNNPPSDLVEAGPGQNNQSPEAIEPKPDDQTGASGIAGAARTVSALFSEGVTSMKEVNAAHRAHAAARDELERLDNTIASREAELEHRRDIAARYDEIIAEESARKNAARKNQASATQQREKFLAKLAELKKQLEDMREEDATTERRLKTALEAAEDKERSARESGRRLQRRLDDAQANLERTIKEQSEGVAAAHQAVTSAEAHLATLNSEYAEIQKNPSANPAGYSVRKRELEDEISDATEALRNAKSDVPRIEQETQTAIDKARAAVDEAERPIATAKEAFNTVAAAADRARDAYGEAREDAEKRQKELRGTISEGEKAAKAQERATQDAQARVDAAQAAIDEANDIHAHPEATAALVNALEADRAEREERVVEVEQLAGAEQAVRERTRGARVRLTLAVAGIALTVLLMFVWTYIAQ</sequence>
<reference evidence="4 5" key="2">
    <citation type="submission" date="2008-10" db="EMBL/GenBank/DDBJ databases">
        <authorList>
            <person name="Fulton L."/>
            <person name="Clifton S."/>
            <person name="Fulton B."/>
            <person name="Xu J."/>
            <person name="Minx P."/>
            <person name="Pepin K.H."/>
            <person name="Johnson M."/>
            <person name="Thiruvilangam P."/>
            <person name="Bhonagiri V."/>
            <person name="Nash W.E."/>
            <person name="Mardis E.R."/>
            <person name="Wilson R.K."/>
        </authorList>
    </citation>
    <scope>NUCLEOTIDE SEQUENCE [LARGE SCALE GENOMIC DNA]</scope>
    <source>
        <strain evidence="4 5">DSM 13279</strain>
    </source>
</reference>
<feature type="coiled-coil region" evidence="1">
    <location>
        <begin position="239"/>
        <end position="266"/>
    </location>
</feature>
<keyword evidence="5" id="KW-1185">Reference proteome</keyword>
<accession>B6G9H9</accession>
<evidence type="ECO:0000256" key="3">
    <source>
        <dbReference type="SAM" id="Phobius"/>
    </source>
</evidence>
<proteinExistence type="predicted"/>
<keyword evidence="3" id="KW-0812">Transmembrane</keyword>
<evidence type="ECO:0000256" key="2">
    <source>
        <dbReference type="SAM" id="MobiDB-lite"/>
    </source>
</evidence>
<gene>
    <name evidence="4" type="ORF">COLSTE_00720</name>
</gene>
<reference evidence="4 5" key="1">
    <citation type="submission" date="2008-10" db="EMBL/GenBank/DDBJ databases">
        <title>Draft genome sequence of Collinsella stercoris (DSM 13279).</title>
        <authorList>
            <person name="Sudarsanam P."/>
            <person name="Ley R."/>
            <person name="Guruge J."/>
            <person name="Turnbaugh P.J."/>
            <person name="Mahowald M."/>
            <person name="Liep D."/>
            <person name="Gordon J."/>
        </authorList>
    </citation>
    <scope>NUCLEOTIDE SEQUENCE [LARGE SCALE GENOMIC DNA]</scope>
    <source>
        <strain evidence="4 5">DSM 13279</strain>
    </source>
</reference>
<feature type="transmembrane region" description="Helical" evidence="3">
    <location>
        <begin position="580"/>
        <end position="600"/>
    </location>
</feature>
<feature type="region of interest" description="Disordered" evidence="2">
    <location>
        <begin position="46"/>
        <end position="65"/>
    </location>
</feature>
<dbReference type="AlphaFoldDB" id="B6G9H9"/>
<feature type="compositionally biased region" description="Polar residues" evidence="2">
    <location>
        <begin position="12"/>
        <end position="22"/>
    </location>
</feature>
<name>B6G9H9_9ACTN</name>
<feature type="region of interest" description="Disordered" evidence="2">
    <location>
        <begin position="480"/>
        <end position="502"/>
    </location>
</feature>
<keyword evidence="1" id="KW-0175">Coiled coil</keyword>
<feature type="compositionally biased region" description="Polar residues" evidence="2">
    <location>
        <begin position="70"/>
        <end position="85"/>
    </location>
</feature>
<keyword evidence="3" id="KW-0472">Membrane</keyword>